<reference evidence="2 3" key="1">
    <citation type="submission" date="2011-12" db="EMBL/GenBank/DDBJ databases">
        <title>Complete sequence of Mycobacterium rhodesiae NBB3.</title>
        <authorList>
            <consortium name="US DOE Joint Genome Institute"/>
            <person name="Lucas S."/>
            <person name="Han J."/>
            <person name="Lapidus A."/>
            <person name="Cheng J.-F."/>
            <person name="Goodwin L."/>
            <person name="Pitluck S."/>
            <person name="Peters L."/>
            <person name="Mikhailova N."/>
            <person name="Gu W."/>
            <person name="Detter J.C."/>
            <person name="Han C."/>
            <person name="Tapia R."/>
            <person name="Land M."/>
            <person name="Hauser L."/>
            <person name="Kyrpides N."/>
            <person name="Ivanova N."/>
            <person name="Pagani I."/>
            <person name="Mattes T."/>
            <person name="Holmes A."/>
            <person name="Rutledge P."/>
            <person name="Paulsen I."/>
            <person name="Coleman N."/>
            <person name="Woyke T."/>
        </authorList>
    </citation>
    <scope>NUCLEOTIDE SEQUENCE [LARGE SCALE GENOMIC DNA]</scope>
    <source>
        <strain evidence="2 3">NBB3</strain>
    </source>
</reference>
<dbReference type="Proteomes" id="UP000005442">
    <property type="component" value="Chromosome"/>
</dbReference>
<dbReference type="eggNOG" id="COG1788">
    <property type="taxonomic scope" value="Bacteria"/>
</dbReference>
<gene>
    <name evidence="2" type="ordered locus">MycrhN_2946</name>
</gene>
<comment type="similarity">
    <text evidence="1">Belongs to the 3-oxoacid CoA-transferase subunit B family.</text>
</comment>
<keyword evidence="2" id="KW-0808">Transferase</keyword>
<sequence length="307" mass="33330">MRGYSMSRFSPYVDKRKSLSEAAQLIQSGNIVALGGGLCGRLPMALVREMIRLDRRDLHLVGSAHSIDVDMLVAAGSVAVCEESYVGFEQDLGLAPAFRLAATSGTIEVRESCCATILTQLRAAEMGVPFLPVRGVKGTGIANLHPEYGQIECPFTGEKLTAVPPLVPDVACIHAPLGDRYGNLHIDQPFVLDERFASASTRVVATVESVESPETVAAAGIVIPGHLVTAVAEVPFGAHPSSCYPQYAYDRVHLRTYLDAAKQGPEAVSAYLERYVYRGEESYRQEIDAQRLTGWSGSTQQWQELFQ</sequence>
<dbReference type="PANTHER" id="PTHR43293:SF3">
    <property type="entry name" value="CHOLESTEROL RING-CLEAVING HYDROLASE IPDB SUBUNIT"/>
    <property type="match status" value="1"/>
</dbReference>
<dbReference type="KEGG" id="mrh:MycrhN_2946"/>
<accession>G8RJD1</accession>
<evidence type="ECO:0000313" key="2">
    <source>
        <dbReference type="EMBL" id="AEV73501.1"/>
    </source>
</evidence>
<dbReference type="Gene3D" id="3.40.1080.10">
    <property type="entry name" value="Glutaconate Coenzyme A-transferase"/>
    <property type="match status" value="1"/>
</dbReference>
<organism evidence="2 3">
    <name type="scientific">Mycolicibacterium rhodesiae (strain NBB3)</name>
    <name type="common">Mycobacterium rhodesiae</name>
    <dbReference type="NCBI Taxonomy" id="710685"/>
    <lineage>
        <taxon>Bacteria</taxon>
        <taxon>Bacillati</taxon>
        <taxon>Actinomycetota</taxon>
        <taxon>Actinomycetes</taxon>
        <taxon>Mycobacteriales</taxon>
        <taxon>Mycobacteriaceae</taxon>
        <taxon>Mycolicibacterium</taxon>
    </lineage>
</organism>
<dbReference type="STRING" id="710685.MycrhN_2946"/>
<dbReference type="Pfam" id="PF01144">
    <property type="entry name" value="CoA_trans"/>
    <property type="match status" value="1"/>
</dbReference>
<name>G8RJD1_MYCRN</name>
<dbReference type="GO" id="GO:0008410">
    <property type="term" value="F:CoA-transferase activity"/>
    <property type="evidence" value="ECO:0007669"/>
    <property type="project" value="InterPro"/>
</dbReference>
<dbReference type="EMBL" id="CP003169">
    <property type="protein sequence ID" value="AEV73501.1"/>
    <property type="molecule type" value="Genomic_DNA"/>
</dbReference>
<dbReference type="SMART" id="SM00882">
    <property type="entry name" value="CoA_trans"/>
    <property type="match status" value="1"/>
</dbReference>
<dbReference type="HOGENOM" id="CLU_049557_0_0_11"/>
<evidence type="ECO:0000313" key="3">
    <source>
        <dbReference type="Proteomes" id="UP000005442"/>
    </source>
</evidence>
<dbReference type="PANTHER" id="PTHR43293">
    <property type="entry name" value="ACETATE COA-TRANSFERASE YDIF"/>
    <property type="match status" value="1"/>
</dbReference>
<dbReference type="OrthoDB" id="3369756at2"/>
<keyword evidence="3" id="KW-1185">Reference proteome</keyword>
<dbReference type="AlphaFoldDB" id="G8RJD1"/>
<protein>
    <submittedName>
        <fullName evidence="2">Acyl CoA:acetate/3-ketoacid CoA transferase, alpha subunit</fullName>
    </submittedName>
</protein>
<evidence type="ECO:0000256" key="1">
    <source>
        <dbReference type="ARBA" id="ARBA00007047"/>
    </source>
</evidence>
<dbReference type="SUPFAM" id="SSF100950">
    <property type="entry name" value="NagB/RpiA/CoA transferase-like"/>
    <property type="match status" value="1"/>
</dbReference>
<proteinExistence type="inferred from homology"/>
<dbReference type="InterPro" id="IPR004165">
    <property type="entry name" value="CoA_trans_fam_I"/>
</dbReference>
<dbReference type="PATRIC" id="fig|710685.3.peg.2938"/>
<dbReference type="InterPro" id="IPR037171">
    <property type="entry name" value="NagB/RpiA_transferase-like"/>
</dbReference>